<evidence type="ECO:0000313" key="3">
    <source>
        <dbReference type="Proteomes" id="UP000243525"/>
    </source>
</evidence>
<gene>
    <name evidence="2" type="ORF">C8N47_1406</name>
</gene>
<dbReference type="Proteomes" id="UP000243525">
    <property type="component" value="Unassembled WGS sequence"/>
</dbReference>
<dbReference type="EMBL" id="QAAD01000040">
    <property type="protein sequence ID" value="PTN02230.1"/>
    <property type="molecule type" value="Genomic_DNA"/>
</dbReference>
<accession>A0A2T5BSC3</accession>
<protein>
    <submittedName>
        <fullName evidence="2">Uncharacterized protein</fullName>
    </submittedName>
</protein>
<comment type="caution">
    <text evidence="2">The sequence shown here is derived from an EMBL/GenBank/DDBJ whole genome shotgun (WGS) entry which is preliminary data.</text>
</comment>
<sequence>MLSHFNEQTSNQTAEAFNRGERKEDAEKGGPQIFTN</sequence>
<organism evidence="2 3">
    <name type="scientific">Mangrovibacterium marinum</name>
    <dbReference type="NCBI Taxonomy" id="1639118"/>
    <lineage>
        <taxon>Bacteria</taxon>
        <taxon>Pseudomonadati</taxon>
        <taxon>Bacteroidota</taxon>
        <taxon>Bacteroidia</taxon>
        <taxon>Marinilabiliales</taxon>
        <taxon>Prolixibacteraceae</taxon>
        <taxon>Mangrovibacterium</taxon>
    </lineage>
</organism>
<feature type="compositionally biased region" description="Polar residues" evidence="1">
    <location>
        <begin position="1"/>
        <end position="15"/>
    </location>
</feature>
<feature type="compositionally biased region" description="Basic and acidic residues" evidence="1">
    <location>
        <begin position="18"/>
        <end position="28"/>
    </location>
</feature>
<reference evidence="2 3" key="1">
    <citation type="submission" date="2018-04" db="EMBL/GenBank/DDBJ databases">
        <title>Genomic Encyclopedia of Archaeal and Bacterial Type Strains, Phase II (KMG-II): from individual species to whole genera.</title>
        <authorList>
            <person name="Goeker M."/>
        </authorList>
    </citation>
    <scope>NUCLEOTIDE SEQUENCE [LARGE SCALE GENOMIC DNA]</scope>
    <source>
        <strain evidence="2 3">DSM 28823</strain>
    </source>
</reference>
<dbReference type="AlphaFoldDB" id="A0A2T5BSC3"/>
<name>A0A2T5BSC3_9BACT</name>
<evidence type="ECO:0000256" key="1">
    <source>
        <dbReference type="SAM" id="MobiDB-lite"/>
    </source>
</evidence>
<keyword evidence="3" id="KW-1185">Reference proteome</keyword>
<feature type="region of interest" description="Disordered" evidence="1">
    <location>
        <begin position="1"/>
        <end position="36"/>
    </location>
</feature>
<evidence type="ECO:0000313" key="2">
    <source>
        <dbReference type="EMBL" id="PTN02230.1"/>
    </source>
</evidence>
<proteinExistence type="predicted"/>